<keyword evidence="2" id="KW-1185">Reference proteome</keyword>
<accession>A0ACC8XEF5</accession>
<dbReference type="EMBL" id="LJDB01000040">
    <property type="protein sequence ID" value="ONI41239.1"/>
    <property type="molecule type" value="Genomic_DNA"/>
</dbReference>
<gene>
    <name evidence="1" type="ORF">AN396_03900</name>
</gene>
<evidence type="ECO:0000313" key="1">
    <source>
        <dbReference type="EMBL" id="ONI41239.1"/>
    </source>
</evidence>
<keyword evidence="1" id="KW-0378">Hydrolase</keyword>
<proteinExistence type="predicted"/>
<comment type="caution">
    <text evidence="1">The sequence shown here is derived from an EMBL/GenBank/DDBJ whole genome shotgun (WGS) entry which is preliminary data.</text>
</comment>
<protein>
    <submittedName>
        <fullName evidence="1">Holliday junction DNA helicase RuvA</fullName>
    </submittedName>
</protein>
<dbReference type="Proteomes" id="UP000188605">
    <property type="component" value="Unassembled WGS sequence"/>
</dbReference>
<name>A0ACC8XEF5_9FIRM</name>
<keyword evidence="1" id="KW-0547">Nucleotide-binding</keyword>
<keyword evidence="1" id="KW-0067">ATP-binding</keyword>
<sequence length="140" mass="15880">MRILGLDFGSKTTGVALSDPLGITAQGIEIIRRTDEFNLNSTLIRIKELCTQYKVNKIVIGYPKNMNNTLGPRCEQTDKFINKLEKTINLQVERWDERLTTVSAENMLIDANVSRKKRKNVIDKVAAVIILQNYLDTKGI</sequence>
<keyword evidence="1" id="KW-0347">Helicase</keyword>
<evidence type="ECO:0000313" key="2">
    <source>
        <dbReference type="Proteomes" id="UP000188605"/>
    </source>
</evidence>
<organism evidence="1 2">
    <name type="scientific">Candidatus Epulonipiscium fishelsonii</name>
    <dbReference type="NCBI Taxonomy" id="77094"/>
    <lineage>
        <taxon>Bacteria</taxon>
        <taxon>Bacillati</taxon>
        <taxon>Bacillota</taxon>
        <taxon>Clostridia</taxon>
        <taxon>Lachnospirales</taxon>
        <taxon>Lachnospiraceae</taxon>
        <taxon>Candidatus Epulonipiscium</taxon>
    </lineage>
</organism>
<reference evidence="1" key="1">
    <citation type="submission" date="2016-08" db="EMBL/GenBank/DDBJ databases">
        <authorList>
            <person name="Ngugi D.K."/>
            <person name="Miyake S."/>
            <person name="Stingl U."/>
        </authorList>
    </citation>
    <scope>NUCLEOTIDE SEQUENCE</scope>
    <source>
        <strain evidence="1">SCG-B11WGA-EpuloA1</strain>
    </source>
</reference>